<protein>
    <submittedName>
        <fullName evidence="1">Uncharacterized protein</fullName>
    </submittedName>
</protein>
<dbReference type="EMBL" id="DF841500">
    <property type="protein sequence ID" value="GAT45562.1"/>
    <property type="molecule type" value="Genomic_DNA"/>
</dbReference>
<evidence type="ECO:0000313" key="1">
    <source>
        <dbReference type="EMBL" id="GAT45562.1"/>
    </source>
</evidence>
<evidence type="ECO:0000313" key="2">
    <source>
        <dbReference type="Proteomes" id="UP000815677"/>
    </source>
</evidence>
<gene>
    <name evidence="1" type="ORF">MCHLO_03133</name>
</gene>
<reference evidence="1" key="1">
    <citation type="submission" date="2014-09" db="EMBL/GenBank/DDBJ databases">
        <title>Genome sequence of the luminous mushroom Mycena chlorophos for searching fungal bioluminescence genes.</title>
        <authorList>
            <person name="Tanaka Y."/>
            <person name="Kasuga D."/>
            <person name="Oba Y."/>
            <person name="Hase S."/>
            <person name="Sato K."/>
            <person name="Oba Y."/>
            <person name="Sakakibara Y."/>
        </authorList>
    </citation>
    <scope>NUCLEOTIDE SEQUENCE</scope>
</reference>
<keyword evidence="2" id="KW-1185">Reference proteome</keyword>
<organism evidence="1 2">
    <name type="scientific">Mycena chlorophos</name>
    <name type="common">Agaric fungus</name>
    <name type="synonym">Agaricus chlorophos</name>
    <dbReference type="NCBI Taxonomy" id="658473"/>
    <lineage>
        <taxon>Eukaryota</taxon>
        <taxon>Fungi</taxon>
        <taxon>Dikarya</taxon>
        <taxon>Basidiomycota</taxon>
        <taxon>Agaricomycotina</taxon>
        <taxon>Agaricomycetes</taxon>
        <taxon>Agaricomycetidae</taxon>
        <taxon>Agaricales</taxon>
        <taxon>Marasmiineae</taxon>
        <taxon>Mycenaceae</taxon>
        <taxon>Mycena</taxon>
    </lineage>
</organism>
<feature type="non-terminal residue" evidence="1">
    <location>
        <position position="1"/>
    </location>
</feature>
<sequence length="366" mass="37191">GAAIAALGGGNALSGALGAAAGEASIPYLQNYGSNGVIAGTTLAGALVGGGAGASTSLAGTEYNYLLHSQVESLNQRIEQCNGDQVCIQSAKSDAEILSDQQESELVKDCSIVGVACADDYSSQIRAAIDYYSDPLATKLGLEVDQSIVLQDYVNERPEWGLVSADYARSKDGNFLIGLAAAGATSALGAGPGVLAAETAEGTQFGSILQIMLTTRAGTAATLGGVNLGAQLVKDNGDVASLNYVELTGAVAGGYLGFGGNAAWNGLVGAGVGMAQTEASNLIYNKNDNVFLAGALNGITTAVGFKLGDAYVDWSRTSLLNSLSPLVWGNVIGAYSTEGSNFMIEKFKEASNERSDDSDASSGRHL</sequence>
<name>A0ABQ0L4X8_MYCCL</name>
<proteinExistence type="predicted"/>
<dbReference type="Proteomes" id="UP000815677">
    <property type="component" value="Unassembled WGS sequence"/>
</dbReference>
<accession>A0ABQ0L4X8</accession>